<feature type="transmembrane region" description="Helical" evidence="1">
    <location>
        <begin position="128"/>
        <end position="149"/>
    </location>
</feature>
<comment type="caution">
    <text evidence="2">The sequence shown here is derived from an EMBL/GenBank/DDBJ whole genome shotgun (WGS) entry which is preliminary data.</text>
</comment>
<accession>A0A0C2SIE7</accession>
<proteinExistence type="predicted"/>
<feature type="transmembrane region" description="Helical" evidence="1">
    <location>
        <begin position="101"/>
        <end position="122"/>
    </location>
</feature>
<dbReference type="Gene3D" id="1.10.1760.20">
    <property type="match status" value="1"/>
</dbReference>
<evidence type="ECO:0000313" key="5">
    <source>
        <dbReference type="Proteomes" id="UP000472355"/>
    </source>
</evidence>
<dbReference type="Proteomes" id="UP000473681">
    <property type="component" value="Unassembled WGS sequence"/>
</dbReference>
<keyword evidence="1" id="KW-0472">Membrane</keyword>
<dbReference type="InterPro" id="IPR024529">
    <property type="entry name" value="ECF_trnsprt_substrate-spec"/>
</dbReference>
<dbReference type="AlphaFoldDB" id="A0A0C2SIE7"/>
<dbReference type="GO" id="GO:0022857">
    <property type="term" value="F:transmembrane transporter activity"/>
    <property type="evidence" value="ECO:0007669"/>
    <property type="project" value="InterPro"/>
</dbReference>
<evidence type="ECO:0000313" key="2">
    <source>
        <dbReference type="EMBL" id="NFA41391.1"/>
    </source>
</evidence>
<feature type="transmembrane region" description="Helical" evidence="1">
    <location>
        <begin position="6"/>
        <end position="29"/>
    </location>
</feature>
<evidence type="ECO:0000313" key="7">
    <source>
        <dbReference type="Proteomes" id="UP000476820"/>
    </source>
</evidence>
<keyword evidence="1" id="KW-1133">Transmembrane helix</keyword>
<keyword evidence="1" id="KW-0812">Transmembrane</keyword>
<protein>
    <submittedName>
        <fullName evidence="2">ECF transporter S component</fullName>
    </submittedName>
</protein>
<evidence type="ECO:0000313" key="3">
    <source>
        <dbReference type="EMBL" id="NFF88371.1"/>
    </source>
</evidence>
<reference evidence="2 5" key="1">
    <citation type="submission" date="2019-02" db="EMBL/GenBank/DDBJ databases">
        <title>Genome sequencing of Clostridium botulinum clinical isolates.</title>
        <authorList>
            <person name="Brunt J."/>
            <person name="Van Vliet A.H.M."/>
            <person name="Stringer S.C."/>
            <person name="Grant K.A."/>
            <person name="Carter A.C."/>
            <person name="Peck M.W."/>
        </authorList>
    </citation>
    <scope>NUCLEOTIDE SEQUENCE [LARGE SCALE GENOMIC DNA]</scope>
    <source>
        <strain evidence="2 5">H113700579</strain>
    </source>
</reference>
<dbReference type="Pfam" id="PF12822">
    <property type="entry name" value="ECF_trnsprt"/>
    <property type="match status" value="1"/>
</dbReference>
<organism evidence="2 5">
    <name type="scientific">Clostridium botulinum</name>
    <dbReference type="NCBI Taxonomy" id="1491"/>
    <lineage>
        <taxon>Bacteria</taxon>
        <taxon>Bacillati</taxon>
        <taxon>Bacillota</taxon>
        <taxon>Clostridia</taxon>
        <taxon>Eubacteriales</taxon>
        <taxon>Clostridiaceae</taxon>
        <taxon>Clostridium</taxon>
    </lineage>
</organism>
<evidence type="ECO:0000313" key="6">
    <source>
        <dbReference type="Proteomes" id="UP000473681"/>
    </source>
</evidence>
<dbReference type="RefSeq" id="WP_017826047.1">
    <property type="nucleotide sequence ID" value="NZ_CP070936.1"/>
</dbReference>
<gene>
    <name evidence="2" type="ORF">EXM65_02055</name>
    <name evidence="3" type="ORF">FC774_10890</name>
    <name evidence="4" type="ORF">FDB51_04190</name>
</gene>
<evidence type="ECO:0000313" key="4">
    <source>
        <dbReference type="EMBL" id="NFN34341.1"/>
    </source>
</evidence>
<feature type="transmembrane region" description="Helical" evidence="1">
    <location>
        <begin position="161"/>
        <end position="180"/>
    </location>
</feature>
<dbReference type="Proteomes" id="UP000476820">
    <property type="component" value="Unassembled WGS sequence"/>
</dbReference>
<dbReference type="EMBL" id="SWVK01000004">
    <property type="protein sequence ID" value="NFN34341.1"/>
    <property type="molecule type" value="Genomic_DNA"/>
</dbReference>
<reference evidence="6 7" key="2">
    <citation type="submission" date="2019-04" db="EMBL/GenBank/DDBJ databases">
        <title>Genome sequencing of Clostridium botulinum Groups I-IV and Clostridium butyricum.</title>
        <authorList>
            <person name="Brunt J."/>
            <person name="Van Vliet A.H.M."/>
            <person name="Stringer S.C."/>
            <person name="Carter A.T."/>
            <person name="Peck M.W."/>
        </authorList>
    </citation>
    <scope>NUCLEOTIDE SEQUENCE [LARGE SCALE GENOMIC DNA]</scope>
    <source>
        <strain evidence="3 7">1605</strain>
        <strain evidence="4 6">CB-K-33E</strain>
    </source>
</reference>
<dbReference type="Proteomes" id="UP000472355">
    <property type="component" value="Unassembled WGS sequence"/>
</dbReference>
<dbReference type="OrthoDB" id="9766854at2"/>
<feature type="transmembrane region" description="Helical" evidence="1">
    <location>
        <begin position="41"/>
        <end position="64"/>
    </location>
</feature>
<name>A0A0C2SIE7_CLOBO</name>
<dbReference type="EMBL" id="SGKU01000003">
    <property type="protein sequence ID" value="NFA41391.1"/>
    <property type="molecule type" value="Genomic_DNA"/>
</dbReference>
<sequence length="191" mass="20166">MKKINLNVMIFMSLCIVINLIGGFIALSFKLPIYIDTIGTLLSGVLLGPINGGIVGGLTAIVNGATFDPVSIYFMPVQIMVGLSTGVCFKNSKFEGIKSVVSIVLITILGSITASIVAAFMFNGVTSSGSSIFVAVFKNLGISTVTAVFSTQIFTDLLDKAVSFALVFSVIKAMPIKITMNLVRNEINGQI</sequence>
<dbReference type="EMBL" id="SWOV01000028">
    <property type="protein sequence ID" value="NFF88371.1"/>
    <property type="molecule type" value="Genomic_DNA"/>
</dbReference>
<evidence type="ECO:0000256" key="1">
    <source>
        <dbReference type="SAM" id="Phobius"/>
    </source>
</evidence>